<dbReference type="HOGENOM" id="CLU_2888774_0_0_1"/>
<proteinExistence type="predicted"/>
<evidence type="ECO:0000313" key="3">
    <source>
        <dbReference type="Proteomes" id="UP000017836"/>
    </source>
</evidence>
<evidence type="ECO:0000313" key="2">
    <source>
        <dbReference type="EMBL" id="ERN04373.1"/>
    </source>
</evidence>
<dbReference type="InterPro" id="IPR017862">
    <property type="entry name" value="SKI-int_prot_SKIP"/>
</dbReference>
<protein>
    <submittedName>
        <fullName evidence="2">Uncharacterized protein</fullName>
    </submittedName>
</protein>
<keyword evidence="3" id="KW-1185">Reference proteome</keyword>
<reference evidence="3" key="1">
    <citation type="journal article" date="2013" name="Science">
        <title>The Amborella genome and the evolution of flowering plants.</title>
        <authorList>
            <consortium name="Amborella Genome Project"/>
        </authorList>
    </citation>
    <scope>NUCLEOTIDE SEQUENCE [LARGE SCALE GENOMIC DNA]</scope>
</reference>
<dbReference type="EMBL" id="KI394278">
    <property type="protein sequence ID" value="ERN04373.1"/>
    <property type="molecule type" value="Genomic_DNA"/>
</dbReference>
<organism evidence="2 3">
    <name type="scientific">Amborella trichopoda</name>
    <dbReference type="NCBI Taxonomy" id="13333"/>
    <lineage>
        <taxon>Eukaryota</taxon>
        <taxon>Viridiplantae</taxon>
        <taxon>Streptophyta</taxon>
        <taxon>Embryophyta</taxon>
        <taxon>Tracheophyta</taxon>
        <taxon>Spermatophyta</taxon>
        <taxon>Magnoliopsida</taxon>
        <taxon>Amborellales</taxon>
        <taxon>Amborellaceae</taxon>
        <taxon>Amborella</taxon>
    </lineage>
</organism>
<dbReference type="Proteomes" id="UP000017836">
    <property type="component" value="Unassembled WGS sequence"/>
</dbReference>
<feature type="region of interest" description="Disordered" evidence="1">
    <location>
        <begin position="41"/>
        <end position="63"/>
    </location>
</feature>
<dbReference type="Gramene" id="ERN04373">
    <property type="protein sequence ID" value="ERN04373"/>
    <property type="gene ID" value="AMTR_s00147p00080810"/>
</dbReference>
<dbReference type="eggNOG" id="KOG2441">
    <property type="taxonomic scope" value="Eukaryota"/>
</dbReference>
<dbReference type="PANTHER" id="PTHR12096">
    <property type="entry name" value="NUCLEAR PROTEIN SKIP-RELATED"/>
    <property type="match status" value="1"/>
</dbReference>
<evidence type="ECO:0000256" key="1">
    <source>
        <dbReference type="SAM" id="MobiDB-lite"/>
    </source>
</evidence>
<dbReference type="STRING" id="13333.W1P8X2"/>
<sequence>MLPLPVDAHGNVAFDAIVKQNKNSSKIVYSQHKDLLPKLMNDEKKKDEEEEEIANTTQRGLQR</sequence>
<feature type="compositionally biased region" description="Polar residues" evidence="1">
    <location>
        <begin position="54"/>
        <end position="63"/>
    </location>
</feature>
<name>W1P8X2_AMBTC</name>
<accession>W1P8X2</accession>
<dbReference type="AlphaFoldDB" id="W1P8X2"/>
<gene>
    <name evidence="2" type="ORF">AMTR_s00147p00080810</name>
</gene>
<dbReference type="GO" id="GO:0000398">
    <property type="term" value="P:mRNA splicing, via spliceosome"/>
    <property type="evidence" value="ECO:0007669"/>
    <property type="project" value="InterPro"/>
</dbReference>
<dbReference type="GO" id="GO:0005681">
    <property type="term" value="C:spliceosomal complex"/>
    <property type="evidence" value="ECO:0007669"/>
    <property type="project" value="InterPro"/>
</dbReference>